<gene>
    <name evidence="1" type="ORF">CR513_26003</name>
</gene>
<protein>
    <submittedName>
        <fullName evidence="1">Uncharacterized protein</fullName>
    </submittedName>
</protein>
<dbReference type="OrthoDB" id="1422241at2759"/>
<sequence length="113" mass="13044">MNFGRHEEYGKDTECMKVKALQGPLTKGKLKRLEDSFAFDPTNNADFYFDLGNSGFGFGFDFDFDIGEDPHKHIKEFHVVCSTMRPHGILEDYIKMKAFPFSLDGATKDWMYL</sequence>
<accession>A0A371GN26</accession>
<dbReference type="Proteomes" id="UP000257109">
    <property type="component" value="Unassembled WGS sequence"/>
</dbReference>
<name>A0A371GN26_MUCPR</name>
<evidence type="ECO:0000313" key="1">
    <source>
        <dbReference type="EMBL" id="RDX91936.1"/>
    </source>
</evidence>
<dbReference type="EMBL" id="QJKJ01004992">
    <property type="protein sequence ID" value="RDX91936.1"/>
    <property type="molecule type" value="Genomic_DNA"/>
</dbReference>
<organism evidence="1 2">
    <name type="scientific">Mucuna pruriens</name>
    <name type="common">Velvet bean</name>
    <name type="synonym">Dolichos pruriens</name>
    <dbReference type="NCBI Taxonomy" id="157652"/>
    <lineage>
        <taxon>Eukaryota</taxon>
        <taxon>Viridiplantae</taxon>
        <taxon>Streptophyta</taxon>
        <taxon>Embryophyta</taxon>
        <taxon>Tracheophyta</taxon>
        <taxon>Spermatophyta</taxon>
        <taxon>Magnoliopsida</taxon>
        <taxon>eudicotyledons</taxon>
        <taxon>Gunneridae</taxon>
        <taxon>Pentapetalae</taxon>
        <taxon>rosids</taxon>
        <taxon>fabids</taxon>
        <taxon>Fabales</taxon>
        <taxon>Fabaceae</taxon>
        <taxon>Papilionoideae</taxon>
        <taxon>50 kb inversion clade</taxon>
        <taxon>NPAAA clade</taxon>
        <taxon>indigoferoid/millettioid clade</taxon>
        <taxon>Phaseoleae</taxon>
        <taxon>Mucuna</taxon>
    </lineage>
</organism>
<feature type="non-terminal residue" evidence="1">
    <location>
        <position position="1"/>
    </location>
</feature>
<comment type="caution">
    <text evidence="1">The sequence shown here is derived from an EMBL/GenBank/DDBJ whole genome shotgun (WGS) entry which is preliminary data.</text>
</comment>
<dbReference type="AlphaFoldDB" id="A0A371GN26"/>
<reference evidence="1" key="1">
    <citation type="submission" date="2018-05" db="EMBL/GenBank/DDBJ databases">
        <title>Draft genome of Mucuna pruriens seed.</title>
        <authorList>
            <person name="Nnadi N.E."/>
            <person name="Vos R."/>
            <person name="Hasami M.H."/>
            <person name="Devisetty U.K."/>
            <person name="Aguiy J.C."/>
        </authorList>
    </citation>
    <scope>NUCLEOTIDE SEQUENCE [LARGE SCALE GENOMIC DNA]</scope>
    <source>
        <strain evidence="1">JCA_2017</strain>
    </source>
</reference>
<evidence type="ECO:0000313" key="2">
    <source>
        <dbReference type="Proteomes" id="UP000257109"/>
    </source>
</evidence>
<proteinExistence type="predicted"/>
<keyword evidence="2" id="KW-1185">Reference proteome</keyword>